<sequence length="100" mass="11501">MLSWKTSGSLELRHRTCLLFDEGQVKFVLALQKAEGSGDGATEPSVYVIHRVYKPNENNHSEEYRGEVSVTPHALSRLYTMLEGLEMERRYRDQHVIGNH</sequence>
<comment type="caution">
    <text evidence="1">The sequence shown here is derived from an EMBL/GenBank/DDBJ whole genome shotgun (WGS) entry which is preliminary data.</text>
</comment>
<dbReference type="Proteomes" id="UP000664203">
    <property type="component" value="Unassembled WGS sequence"/>
</dbReference>
<organism evidence="1 2">
    <name type="scientific">Alectoria fallacina</name>
    <dbReference type="NCBI Taxonomy" id="1903189"/>
    <lineage>
        <taxon>Eukaryota</taxon>
        <taxon>Fungi</taxon>
        <taxon>Dikarya</taxon>
        <taxon>Ascomycota</taxon>
        <taxon>Pezizomycotina</taxon>
        <taxon>Lecanoromycetes</taxon>
        <taxon>OSLEUM clade</taxon>
        <taxon>Lecanoromycetidae</taxon>
        <taxon>Lecanorales</taxon>
        <taxon>Lecanorineae</taxon>
        <taxon>Parmeliaceae</taxon>
        <taxon>Alectoria</taxon>
    </lineage>
</organism>
<keyword evidence="2" id="KW-1185">Reference proteome</keyword>
<protein>
    <submittedName>
        <fullName evidence="1">Uncharacterized protein</fullName>
    </submittedName>
</protein>
<dbReference type="AlphaFoldDB" id="A0A8H3IZ06"/>
<reference evidence="1" key="1">
    <citation type="submission" date="2021-03" db="EMBL/GenBank/DDBJ databases">
        <authorList>
            <person name="Tagirdzhanova G."/>
        </authorList>
    </citation>
    <scope>NUCLEOTIDE SEQUENCE</scope>
</reference>
<gene>
    <name evidence="1" type="ORF">ALECFALPRED_005804</name>
</gene>
<evidence type="ECO:0000313" key="1">
    <source>
        <dbReference type="EMBL" id="CAF9933984.1"/>
    </source>
</evidence>
<proteinExistence type="predicted"/>
<name>A0A8H3IZ06_9LECA</name>
<dbReference type="EMBL" id="CAJPDR010000367">
    <property type="protein sequence ID" value="CAF9933984.1"/>
    <property type="molecule type" value="Genomic_DNA"/>
</dbReference>
<accession>A0A8H3IZ06</accession>
<evidence type="ECO:0000313" key="2">
    <source>
        <dbReference type="Proteomes" id="UP000664203"/>
    </source>
</evidence>